<evidence type="ECO:0000313" key="3">
    <source>
        <dbReference type="Proteomes" id="UP000256269"/>
    </source>
</evidence>
<dbReference type="Proteomes" id="UP000256269">
    <property type="component" value="Unassembled WGS sequence"/>
</dbReference>
<sequence length="114" mass="11509">MYASPDIDVELSVAGGRVPPAGGTTADGVGHAGNSTACSGPAATATARINTVARTVRAVLPSTVSSRTISFFVMPISLAVVTGISRVLNLGRSWSGRWGRLAGGLHPIGLLPEV</sequence>
<keyword evidence="1" id="KW-0472">Membrane</keyword>
<dbReference type="EMBL" id="QUNO01000038">
    <property type="protein sequence ID" value="REH18033.1"/>
    <property type="molecule type" value="Genomic_DNA"/>
</dbReference>
<accession>A0A3E0G5R6</accession>
<gene>
    <name evidence="2" type="ORF">BCF44_13820</name>
</gene>
<evidence type="ECO:0000313" key="2">
    <source>
        <dbReference type="EMBL" id="REH18033.1"/>
    </source>
</evidence>
<comment type="caution">
    <text evidence="2">The sequence shown here is derived from an EMBL/GenBank/DDBJ whole genome shotgun (WGS) entry which is preliminary data.</text>
</comment>
<keyword evidence="3" id="KW-1185">Reference proteome</keyword>
<dbReference type="AlphaFoldDB" id="A0A3E0G5R6"/>
<evidence type="ECO:0000256" key="1">
    <source>
        <dbReference type="SAM" id="Phobius"/>
    </source>
</evidence>
<name>A0A3E0G5R6_9PSEU</name>
<protein>
    <submittedName>
        <fullName evidence="2">Uncharacterized protein</fullName>
    </submittedName>
</protein>
<proteinExistence type="predicted"/>
<organism evidence="2 3">
    <name type="scientific">Kutzneria buriramensis</name>
    <dbReference type="NCBI Taxonomy" id="1045776"/>
    <lineage>
        <taxon>Bacteria</taxon>
        <taxon>Bacillati</taxon>
        <taxon>Actinomycetota</taxon>
        <taxon>Actinomycetes</taxon>
        <taxon>Pseudonocardiales</taxon>
        <taxon>Pseudonocardiaceae</taxon>
        <taxon>Kutzneria</taxon>
    </lineage>
</organism>
<feature type="transmembrane region" description="Helical" evidence="1">
    <location>
        <begin position="69"/>
        <end position="88"/>
    </location>
</feature>
<reference evidence="2 3" key="1">
    <citation type="submission" date="2018-08" db="EMBL/GenBank/DDBJ databases">
        <title>Genomic Encyclopedia of Archaeal and Bacterial Type Strains, Phase II (KMG-II): from individual species to whole genera.</title>
        <authorList>
            <person name="Goeker M."/>
        </authorList>
    </citation>
    <scope>NUCLEOTIDE SEQUENCE [LARGE SCALE GENOMIC DNA]</scope>
    <source>
        <strain evidence="2 3">DSM 45791</strain>
    </source>
</reference>
<keyword evidence="1" id="KW-0812">Transmembrane</keyword>
<keyword evidence="1" id="KW-1133">Transmembrane helix</keyword>